<evidence type="ECO:0000256" key="1">
    <source>
        <dbReference type="SAM" id="MobiDB-lite"/>
    </source>
</evidence>
<dbReference type="RefSeq" id="YP_009797640.1">
    <property type="nucleotide sequence ID" value="NC_047917.1"/>
</dbReference>
<dbReference type="EMBL" id="MG736918">
    <property type="protein sequence ID" value="AUV57229.1"/>
    <property type="molecule type" value="Genomic_DNA"/>
</dbReference>
<evidence type="ECO:0000313" key="2">
    <source>
        <dbReference type="EMBL" id="AUV57229.1"/>
    </source>
</evidence>
<name>A0A2K9V511_9CAUD</name>
<evidence type="ECO:0000313" key="3">
    <source>
        <dbReference type="Proteomes" id="UP000241070"/>
    </source>
</evidence>
<reference evidence="2 3" key="1">
    <citation type="submission" date="2017-12" db="EMBL/GenBank/DDBJ databases">
        <title>Complete Genome Sequences of Erwinia amylovora Phages vB_EamP-S2 and vB_EamM-Bue1.</title>
        <authorList>
            <person name="Knecht L.E."/>
            <person name="Born Y."/>
            <person name="Pothier J.F."/>
            <person name="Loessner M.J."/>
            <person name="Fieseler L."/>
        </authorList>
    </citation>
    <scope>NUCLEOTIDE SEQUENCE [LARGE SCALE GENOMIC DNA]</scope>
</reference>
<feature type="region of interest" description="Disordered" evidence="1">
    <location>
        <begin position="1"/>
        <end position="59"/>
    </location>
</feature>
<dbReference type="GeneID" id="54988057"/>
<organism evidence="2 3">
    <name type="scientific">Erwinia phage vB_EamP-S2</name>
    <dbReference type="NCBI Taxonomy" id="2070198"/>
    <lineage>
        <taxon>Viruses</taxon>
        <taxon>Duplodnaviria</taxon>
        <taxon>Heunggongvirae</taxon>
        <taxon>Uroviricota</taxon>
        <taxon>Caudoviricetes</taxon>
        <taxon>Autographivirales</taxon>
        <taxon>Autosignataviridae</taxon>
        <taxon>Molineuxvirinae</taxon>
        <taxon>Eracentumvirus</taxon>
        <taxon>Eracentumvirus S2</taxon>
    </lineage>
</organism>
<dbReference type="KEGG" id="vg:54988057"/>
<accession>A0A2K9V511</accession>
<proteinExistence type="predicted"/>
<keyword evidence="3" id="KW-1185">Reference proteome</keyword>
<protein>
    <submittedName>
        <fullName evidence="2">Hypotheticla protein</fullName>
    </submittedName>
</protein>
<sequence length="59" mass="5844">MSMGGGGSQKASVPAAKPQRTQSVQAEDIQVGGGDDATSTTQNGKRSLVRPVSSSLGAV</sequence>
<dbReference type="Proteomes" id="UP000241070">
    <property type="component" value="Segment"/>
</dbReference>